<sequence length="779" mass="86772">MLPTVLSTVPKCLLFFIAIILSQYKIECKSSLLDVTDPETWKRLAVERLSKFEQSLYYSSLKRPKNIILFIGDGMSLSTVTGARYLKAEKMDVLGGDVQLEWENCPVASLVRTFNSDRLTTDSGSAATAFMSGVKGPDGTVGITGTVKCCECTELTEVERAKSSLMYASNAGFSTGIVTTTRVTHATPAAAYANMLHRDWESVGPSNKRGFHCTDAAAQLLTNASHVNVIMGGGATEFYGRSSTLAFNKKGKRSDSRNLLQEWKEMQKKMGRKHVLLHTNDEFKRTDWSSVDYVLGLFAPSNMAYQLENHDQPSLADMTEAAIKILSRNPKGYLLLVEGGRIDHGHHVNQAKYALTETLEFEKAVEKALSLVNQQETLLLVTADHSHVYGVVGYPTRDTSVLDVDNTAKAHGQPDVYEAGELPEADQMMKETVEDTMSAREIEVVKLSVSEAHRRFAGCKFSPESKDKESFVNRFQRLQTETHQLISDIQSVSDQNNLNPKEPISTAQLLSCAEMLSEKLTTINRDELFTICADSSDTVGQTLHSKILRQIDEFKPEKSTSRSPKKSNHLIYEIYDRKSSIQQSDAEKVADIDRRIHRIEALIGQPDPNKLTALTADTTTHGLLEACSRLSARSSLFQQGYLDMIEARLASLQGKLQAVTEKREAIADYDMQNKIAELYELVKKWNDVAESLPVIVERLSTLKSLHEEASQFSQSLCTIESSQKNVEGSLSSYTKLLEEVASSYISFVLFQVQNNVIKNMEVIKDNFTTIESHFPISSK</sequence>
<name>A0A095A1B8_SCHHA</name>
<feature type="signal peptide" evidence="10">
    <location>
        <begin position="1"/>
        <end position="28"/>
    </location>
</feature>
<keyword evidence="10" id="KW-0732">Signal</keyword>
<dbReference type="SUPFAM" id="SSF53649">
    <property type="entry name" value="Alkaline phosphatase-like"/>
    <property type="match status" value="1"/>
</dbReference>
<feature type="binding site" evidence="8">
    <location>
        <position position="343"/>
    </location>
    <ligand>
        <name>Zn(2+)</name>
        <dbReference type="ChEBI" id="CHEBI:29105"/>
        <label>2</label>
    </ligand>
</feature>
<comment type="similarity">
    <text evidence="2">Belongs to the dynactin subunit 2 family.</text>
</comment>
<gene>
    <name evidence="11" type="ORF">MS3_09070</name>
</gene>
<dbReference type="EMBL" id="KL251517">
    <property type="protein sequence ID" value="KGB40597.1"/>
    <property type="molecule type" value="Genomic_DNA"/>
</dbReference>
<organism evidence="11">
    <name type="scientific">Schistosoma haematobium</name>
    <name type="common">Blood fluke</name>
    <dbReference type="NCBI Taxonomy" id="6185"/>
    <lineage>
        <taxon>Eukaryota</taxon>
        <taxon>Metazoa</taxon>
        <taxon>Spiralia</taxon>
        <taxon>Lophotrochozoa</taxon>
        <taxon>Platyhelminthes</taxon>
        <taxon>Trematoda</taxon>
        <taxon>Digenea</taxon>
        <taxon>Strigeidida</taxon>
        <taxon>Schistosomatoidea</taxon>
        <taxon>Schistosomatidae</taxon>
        <taxon>Schistosoma</taxon>
    </lineage>
</organism>
<feature type="binding site" evidence="8">
    <location>
        <position position="338"/>
    </location>
    <ligand>
        <name>Mg(2+)</name>
        <dbReference type="ChEBI" id="CHEBI:18420"/>
    </ligand>
</feature>
<accession>A0A095A1B8</accession>
<evidence type="ECO:0000256" key="4">
    <source>
        <dbReference type="ARBA" id="ARBA00022490"/>
    </source>
</evidence>
<evidence type="ECO:0000256" key="3">
    <source>
        <dbReference type="ARBA" id="ARBA00012647"/>
    </source>
</evidence>
<evidence type="ECO:0000256" key="9">
    <source>
        <dbReference type="RuleBase" id="RU003946"/>
    </source>
</evidence>
<dbReference type="GO" id="GO:0004035">
    <property type="term" value="F:alkaline phosphatase activity"/>
    <property type="evidence" value="ECO:0007669"/>
    <property type="project" value="UniProtKB-EC"/>
</dbReference>
<feature type="binding site" evidence="8">
    <location>
        <position position="384"/>
    </location>
    <ligand>
        <name>Zn(2+)</name>
        <dbReference type="ChEBI" id="CHEBI:29105"/>
        <label>2</label>
    </ligand>
</feature>
<feature type="binding site" evidence="8">
    <location>
        <position position="187"/>
    </location>
    <ligand>
        <name>Mg(2+)</name>
        <dbReference type="ChEBI" id="CHEBI:18420"/>
    </ligand>
</feature>
<evidence type="ECO:0000256" key="10">
    <source>
        <dbReference type="SAM" id="SignalP"/>
    </source>
</evidence>
<feature type="chain" id="PRO_5001906501" description="alkaline phosphatase" evidence="10">
    <location>
        <begin position="29"/>
        <end position="779"/>
    </location>
</feature>
<dbReference type="InterPro" id="IPR017850">
    <property type="entry name" value="Alkaline_phosphatase_core_sf"/>
</dbReference>
<protein>
    <recommendedName>
        <fullName evidence="3">alkaline phosphatase</fullName>
        <ecNumber evidence="3">3.1.3.1</ecNumber>
    </recommendedName>
</protein>
<dbReference type="PRINTS" id="PR00113">
    <property type="entry name" value="ALKPHPHTASE"/>
</dbReference>
<keyword evidence="5" id="KW-0597">Phosphoprotein</keyword>
<dbReference type="GO" id="GO:0030286">
    <property type="term" value="C:dynein complex"/>
    <property type="evidence" value="ECO:0007669"/>
    <property type="project" value="UniProtKB-KW"/>
</dbReference>
<dbReference type="CDD" id="cd16012">
    <property type="entry name" value="ALP"/>
    <property type="match status" value="1"/>
</dbReference>
<comment type="subcellular location">
    <subcellularLocation>
        <location evidence="1">Cytoplasm</location>
    </subcellularLocation>
</comment>
<feature type="binding site" evidence="8">
    <location>
        <position position="347"/>
    </location>
    <ligand>
        <name>Zn(2+)</name>
        <dbReference type="ChEBI" id="CHEBI:29105"/>
        <label>2</label>
    </ligand>
</feature>
<dbReference type="Gene3D" id="3.40.720.10">
    <property type="entry name" value="Alkaline Phosphatase, subunit A"/>
    <property type="match status" value="1"/>
</dbReference>
<evidence type="ECO:0000256" key="5">
    <source>
        <dbReference type="ARBA" id="ARBA00022553"/>
    </source>
</evidence>
<dbReference type="PANTHER" id="PTHR11596:SF5">
    <property type="entry name" value="ALKALINE PHOSPHATASE"/>
    <property type="match status" value="1"/>
</dbReference>
<comment type="cofactor">
    <cofactor evidence="8">
        <name>Zn(2+)</name>
        <dbReference type="ChEBI" id="CHEBI:29105"/>
    </cofactor>
    <text evidence="8">Binds 2 Zn(2+) ions.</text>
</comment>
<evidence type="ECO:0000256" key="8">
    <source>
        <dbReference type="PIRSR" id="PIRSR601952-2"/>
    </source>
</evidence>
<dbReference type="SMART" id="SM00098">
    <property type="entry name" value="alkPPc"/>
    <property type="match status" value="1"/>
</dbReference>
<comment type="cofactor">
    <cofactor evidence="8">
        <name>Mg(2+)</name>
        <dbReference type="ChEBI" id="CHEBI:18420"/>
    </cofactor>
    <text evidence="8">Binds 1 Mg(2+) ion.</text>
</comment>
<dbReference type="GO" id="GO:0005869">
    <property type="term" value="C:dynactin complex"/>
    <property type="evidence" value="ECO:0007669"/>
    <property type="project" value="InterPro"/>
</dbReference>
<feature type="binding site" evidence="8">
    <location>
        <position position="385"/>
    </location>
    <ligand>
        <name>Zn(2+)</name>
        <dbReference type="ChEBI" id="CHEBI:29105"/>
        <label>2</label>
    </ligand>
</feature>
<feature type="active site" description="Phosphoserine intermediate" evidence="7">
    <location>
        <position position="123"/>
    </location>
</feature>
<evidence type="ECO:0000256" key="7">
    <source>
        <dbReference type="PIRSR" id="PIRSR601952-1"/>
    </source>
</evidence>
<dbReference type="InterPro" id="IPR028133">
    <property type="entry name" value="Dynamitin"/>
</dbReference>
<evidence type="ECO:0000256" key="1">
    <source>
        <dbReference type="ARBA" id="ARBA00004496"/>
    </source>
</evidence>
<dbReference type="STRING" id="6185.A0A095A1B8"/>
<keyword evidence="6" id="KW-0243">Dynein</keyword>
<evidence type="ECO:0000256" key="2">
    <source>
        <dbReference type="ARBA" id="ARBA00006176"/>
    </source>
</evidence>
<dbReference type="GO" id="GO:0007017">
    <property type="term" value="P:microtubule-based process"/>
    <property type="evidence" value="ECO:0007669"/>
    <property type="project" value="InterPro"/>
</dbReference>
<dbReference type="GO" id="GO:0046872">
    <property type="term" value="F:metal ion binding"/>
    <property type="evidence" value="ECO:0007669"/>
    <property type="project" value="UniProtKB-KW"/>
</dbReference>
<dbReference type="AlphaFoldDB" id="A0A095A1B8"/>
<proteinExistence type="inferred from homology"/>
<feature type="binding site" evidence="8">
    <location>
        <position position="185"/>
    </location>
    <ligand>
        <name>Mg(2+)</name>
        <dbReference type="ChEBI" id="CHEBI:18420"/>
    </ligand>
</feature>
<reference evidence="11" key="1">
    <citation type="journal article" date="2012" name="Nat. Genet.">
        <title>Whole-genome sequence of Schistosoma haematobium.</title>
        <authorList>
            <person name="Young N.D."/>
            <person name="Jex A.R."/>
            <person name="Li B."/>
            <person name="Liu S."/>
            <person name="Yang L."/>
            <person name="Xiong Z."/>
            <person name="Li Y."/>
            <person name="Cantacessi C."/>
            <person name="Hall R.S."/>
            <person name="Xu X."/>
            <person name="Chen F."/>
            <person name="Wu X."/>
            <person name="Zerlotini A."/>
            <person name="Oliveira G."/>
            <person name="Hofmann A."/>
            <person name="Zhang G."/>
            <person name="Fang X."/>
            <person name="Kang Y."/>
            <person name="Campbell B.E."/>
            <person name="Loukas A."/>
            <person name="Ranganathan S."/>
            <person name="Rollinson D."/>
            <person name="Rinaldi G."/>
            <person name="Brindley P.J."/>
            <person name="Yang H."/>
            <person name="Wang J."/>
            <person name="Wang J."/>
            <person name="Gasser R.B."/>
        </authorList>
    </citation>
    <scope>NUCLEOTIDE SEQUENCE [LARGE SCALE GENOMIC DNA]</scope>
</reference>
<evidence type="ECO:0000256" key="6">
    <source>
        <dbReference type="ARBA" id="ARBA00023017"/>
    </source>
</evidence>
<dbReference type="GO" id="GO:0005737">
    <property type="term" value="C:cytoplasm"/>
    <property type="evidence" value="ECO:0007669"/>
    <property type="project" value="UniProtKB-SubCell"/>
</dbReference>
<feature type="binding site" evidence="8">
    <location>
        <position position="73"/>
    </location>
    <ligand>
        <name>Zn(2+)</name>
        <dbReference type="ChEBI" id="CHEBI:29105"/>
        <label>2</label>
    </ligand>
</feature>
<dbReference type="PANTHER" id="PTHR11596">
    <property type="entry name" value="ALKALINE PHOSPHATASE"/>
    <property type="match status" value="1"/>
</dbReference>
<keyword evidence="8" id="KW-0862">Zinc</keyword>
<keyword evidence="4" id="KW-0963">Cytoplasm</keyword>
<dbReference type="Pfam" id="PF04912">
    <property type="entry name" value="Dynamitin"/>
    <property type="match status" value="1"/>
</dbReference>
<dbReference type="EC" id="3.1.3.1" evidence="3"/>
<keyword evidence="8" id="KW-0479">Metal-binding</keyword>
<dbReference type="InterPro" id="IPR001952">
    <property type="entry name" value="Alkaline_phosphatase"/>
</dbReference>
<keyword evidence="8" id="KW-0460">Magnesium</keyword>
<dbReference type="Pfam" id="PF00245">
    <property type="entry name" value="Alk_phosphatase"/>
    <property type="match status" value="1"/>
</dbReference>
<comment type="similarity">
    <text evidence="9">Belongs to the alkaline phosphatase family.</text>
</comment>
<evidence type="ECO:0000313" key="11">
    <source>
        <dbReference type="EMBL" id="KGB40597.1"/>
    </source>
</evidence>